<dbReference type="InterPro" id="IPR009057">
    <property type="entry name" value="Homeodomain-like_sf"/>
</dbReference>
<dbReference type="PANTHER" id="PTHR30328">
    <property type="entry name" value="TRANSCRIPTIONAL REPRESSOR"/>
    <property type="match status" value="1"/>
</dbReference>
<keyword evidence="1 2" id="KW-0238">DNA-binding</keyword>
<feature type="domain" description="HTH tetR-type" evidence="3">
    <location>
        <begin position="6"/>
        <end position="66"/>
    </location>
</feature>
<dbReference type="RefSeq" id="WP_267567665.1">
    <property type="nucleotide sequence ID" value="NZ_JAPNTZ010000014.1"/>
</dbReference>
<dbReference type="SUPFAM" id="SSF48498">
    <property type="entry name" value="Tetracyclin repressor-like, C-terminal domain"/>
    <property type="match status" value="1"/>
</dbReference>
<protein>
    <submittedName>
        <fullName evidence="4">TetR family transcriptional regulator</fullName>
    </submittedName>
</protein>
<dbReference type="SUPFAM" id="SSF46689">
    <property type="entry name" value="Homeodomain-like"/>
    <property type="match status" value="1"/>
</dbReference>
<dbReference type="Proteomes" id="UP001151002">
    <property type="component" value="Unassembled WGS sequence"/>
</dbReference>
<dbReference type="PROSITE" id="PS50977">
    <property type="entry name" value="HTH_TETR_2"/>
    <property type="match status" value="1"/>
</dbReference>
<evidence type="ECO:0000256" key="1">
    <source>
        <dbReference type="ARBA" id="ARBA00023125"/>
    </source>
</evidence>
<accession>A0ABT4B9L1</accession>
<sequence>MAYDSAATRARLLDAAYGEFVERGLAGARVDRIAAAAQANKQAIYAYFGSKEGLFDAVLAARLSVLADEAPFDPDDLPGYAGSLFDALAATPGLIRLTQWSRLERADATPGEIESHQEKARAVREALKLPDDLAATDILEIVIAIATTWSNMPPGLKAARGVSASARQQVHRATVVAAAKAVCQAL</sequence>
<dbReference type="Pfam" id="PF00440">
    <property type="entry name" value="TetR_N"/>
    <property type="match status" value="1"/>
</dbReference>
<dbReference type="InterPro" id="IPR050109">
    <property type="entry name" value="HTH-type_TetR-like_transc_reg"/>
</dbReference>
<dbReference type="PANTHER" id="PTHR30328:SF54">
    <property type="entry name" value="HTH-TYPE TRANSCRIPTIONAL REPRESSOR SCO4008"/>
    <property type="match status" value="1"/>
</dbReference>
<reference evidence="4" key="1">
    <citation type="submission" date="2022-11" db="EMBL/GenBank/DDBJ databases">
        <authorList>
            <person name="Somphong A."/>
            <person name="Phongsopitanun W."/>
        </authorList>
    </citation>
    <scope>NUCLEOTIDE SEQUENCE</scope>
    <source>
        <strain evidence="4">Pm04-4</strain>
    </source>
</reference>
<evidence type="ECO:0000259" key="3">
    <source>
        <dbReference type="PROSITE" id="PS50977"/>
    </source>
</evidence>
<dbReference type="Pfam" id="PF17926">
    <property type="entry name" value="TetR_C_21"/>
    <property type="match status" value="1"/>
</dbReference>
<comment type="caution">
    <text evidence="4">The sequence shown here is derived from an EMBL/GenBank/DDBJ whole genome shotgun (WGS) entry which is preliminary data.</text>
</comment>
<dbReference type="InterPro" id="IPR001647">
    <property type="entry name" value="HTH_TetR"/>
</dbReference>
<dbReference type="InterPro" id="IPR036271">
    <property type="entry name" value="Tet_transcr_reg_TetR-rel_C_sf"/>
</dbReference>
<dbReference type="Gene3D" id="1.10.357.10">
    <property type="entry name" value="Tetracycline Repressor, domain 2"/>
    <property type="match status" value="1"/>
</dbReference>
<gene>
    <name evidence="4" type="ORF">OWR29_34680</name>
</gene>
<feature type="DNA-binding region" description="H-T-H motif" evidence="2">
    <location>
        <begin position="29"/>
        <end position="48"/>
    </location>
</feature>
<dbReference type="PRINTS" id="PR00455">
    <property type="entry name" value="HTHTETR"/>
</dbReference>
<organism evidence="4 5">
    <name type="scientific">Paractinoplanes pyxinae</name>
    <dbReference type="NCBI Taxonomy" id="2997416"/>
    <lineage>
        <taxon>Bacteria</taxon>
        <taxon>Bacillati</taxon>
        <taxon>Actinomycetota</taxon>
        <taxon>Actinomycetes</taxon>
        <taxon>Micromonosporales</taxon>
        <taxon>Micromonosporaceae</taxon>
        <taxon>Paractinoplanes</taxon>
    </lineage>
</organism>
<proteinExistence type="predicted"/>
<evidence type="ECO:0000256" key="2">
    <source>
        <dbReference type="PROSITE-ProRule" id="PRU00335"/>
    </source>
</evidence>
<name>A0ABT4B9L1_9ACTN</name>
<dbReference type="EMBL" id="JAPNTZ010000014">
    <property type="protein sequence ID" value="MCY1143171.1"/>
    <property type="molecule type" value="Genomic_DNA"/>
</dbReference>
<dbReference type="InterPro" id="IPR041467">
    <property type="entry name" value="Sco4008_C"/>
</dbReference>
<evidence type="ECO:0000313" key="5">
    <source>
        <dbReference type="Proteomes" id="UP001151002"/>
    </source>
</evidence>
<keyword evidence="5" id="KW-1185">Reference proteome</keyword>
<evidence type="ECO:0000313" key="4">
    <source>
        <dbReference type="EMBL" id="MCY1143171.1"/>
    </source>
</evidence>